<dbReference type="GO" id="GO:0005524">
    <property type="term" value="F:ATP binding"/>
    <property type="evidence" value="ECO:0007669"/>
    <property type="project" value="InterPro"/>
</dbReference>
<evidence type="ECO:0000259" key="1">
    <source>
        <dbReference type="Pfam" id="PF00270"/>
    </source>
</evidence>
<dbReference type="InterPro" id="IPR011545">
    <property type="entry name" value="DEAD/DEAH_box_helicase_dom"/>
</dbReference>
<reference evidence="2" key="2">
    <citation type="journal article" date="2023" name="Proc. Natl. Acad. Sci. U.S.A.">
        <title>A global phylogenomic analysis of the shiitake genus Lentinula.</title>
        <authorList>
            <person name="Sierra-Patev S."/>
            <person name="Min B."/>
            <person name="Naranjo-Ortiz M."/>
            <person name="Looney B."/>
            <person name="Konkel Z."/>
            <person name="Slot J.C."/>
            <person name="Sakamoto Y."/>
            <person name="Steenwyk J.L."/>
            <person name="Rokas A."/>
            <person name="Carro J."/>
            <person name="Camarero S."/>
            <person name="Ferreira P."/>
            <person name="Molpeceres G."/>
            <person name="Ruiz-Duenas F.J."/>
            <person name="Serrano A."/>
            <person name="Henrissat B."/>
            <person name="Drula E."/>
            <person name="Hughes K.W."/>
            <person name="Mata J.L."/>
            <person name="Ishikawa N.K."/>
            <person name="Vargas-Isla R."/>
            <person name="Ushijima S."/>
            <person name="Smith C.A."/>
            <person name="Donoghue J."/>
            <person name="Ahrendt S."/>
            <person name="Andreopoulos W."/>
            <person name="He G."/>
            <person name="LaButti K."/>
            <person name="Lipzen A."/>
            <person name="Ng V."/>
            <person name="Riley R."/>
            <person name="Sandor L."/>
            <person name="Barry K."/>
            <person name="Martinez A.T."/>
            <person name="Xiao Y."/>
            <person name="Gibbons J.G."/>
            <person name="Terashima K."/>
            <person name="Grigoriev I.V."/>
            <person name="Hibbett D."/>
        </authorList>
    </citation>
    <scope>NUCLEOTIDE SEQUENCE</scope>
    <source>
        <strain evidence="2">Sp2 HRB7682 ss15</strain>
    </source>
</reference>
<reference evidence="2" key="1">
    <citation type="submission" date="2022-08" db="EMBL/GenBank/DDBJ databases">
        <authorList>
            <consortium name="DOE Joint Genome Institute"/>
            <person name="Min B."/>
            <person name="Riley R."/>
            <person name="Sierra-Patev S."/>
            <person name="Naranjo-Ortiz M."/>
            <person name="Looney B."/>
            <person name="Konkel Z."/>
            <person name="Slot J.C."/>
            <person name="Sakamoto Y."/>
            <person name="Steenwyk J.L."/>
            <person name="Rokas A."/>
            <person name="Carro J."/>
            <person name="Camarero S."/>
            <person name="Ferreira P."/>
            <person name="Molpeceres G."/>
            <person name="Ruiz-Duenas F.J."/>
            <person name="Serrano A."/>
            <person name="Henrissat B."/>
            <person name="Drula E."/>
            <person name="Hughes K.W."/>
            <person name="Mata J.L."/>
            <person name="Ishikawa N.K."/>
            <person name="Vargas-Isla R."/>
            <person name="Ushijima S."/>
            <person name="Smith C.A."/>
            <person name="Ahrendt S."/>
            <person name="Andreopoulos W."/>
            <person name="He G."/>
            <person name="Labutti K."/>
            <person name="Lipzen A."/>
            <person name="Ng V."/>
            <person name="Sandor L."/>
            <person name="Barry K."/>
            <person name="Martinez A.T."/>
            <person name="Xiao Y."/>
            <person name="Gibbons J.G."/>
            <person name="Terashima K."/>
            <person name="Hibbett D.S."/>
            <person name="Grigoriev I.V."/>
        </authorList>
    </citation>
    <scope>NUCLEOTIDE SEQUENCE</scope>
    <source>
        <strain evidence="2">Sp2 HRB7682 ss15</strain>
    </source>
</reference>
<dbReference type="InterPro" id="IPR027417">
    <property type="entry name" value="P-loop_NTPase"/>
</dbReference>
<dbReference type="Pfam" id="PF00270">
    <property type="entry name" value="DEAD"/>
    <property type="match status" value="1"/>
</dbReference>
<dbReference type="Gene3D" id="3.40.50.300">
    <property type="entry name" value="P-loop containing nucleotide triphosphate hydrolases"/>
    <property type="match status" value="1"/>
</dbReference>
<evidence type="ECO:0000313" key="2">
    <source>
        <dbReference type="EMBL" id="KAJ4495035.1"/>
    </source>
</evidence>
<name>A0A9W9B213_9AGAR</name>
<accession>A0A9W9B213</accession>
<proteinExistence type="predicted"/>
<feature type="domain" description="DEAD/DEAH-box helicase" evidence="1">
    <location>
        <begin position="3"/>
        <end position="59"/>
    </location>
</feature>
<evidence type="ECO:0000313" key="3">
    <source>
        <dbReference type="Proteomes" id="UP001150238"/>
    </source>
</evidence>
<sequence length="86" mass="9588">RELQLKIALALWNKLDVLGVAGTGQGKTLASVLNQLLEESDKVTVMLCPLKQLQLSHVSLRFSTKYAIEAISINEDTDHDEIIWNV</sequence>
<organism evidence="2 3">
    <name type="scientific">Lentinula lateritia</name>
    <dbReference type="NCBI Taxonomy" id="40482"/>
    <lineage>
        <taxon>Eukaryota</taxon>
        <taxon>Fungi</taxon>
        <taxon>Dikarya</taxon>
        <taxon>Basidiomycota</taxon>
        <taxon>Agaricomycotina</taxon>
        <taxon>Agaricomycetes</taxon>
        <taxon>Agaricomycetidae</taxon>
        <taxon>Agaricales</taxon>
        <taxon>Marasmiineae</taxon>
        <taxon>Omphalotaceae</taxon>
        <taxon>Lentinula</taxon>
    </lineage>
</organism>
<dbReference type="Proteomes" id="UP001150238">
    <property type="component" value="Unassembled WGS sequence"/>
</dbReference>
<gene>
    <name evidence="2" type="ORF">C8J55DRAFT_408830</name>
</gene>
<feature type="non-terminal residue" evidence="2">
    <location>
        <position position="1"/>
    </location>
</feature>
<feature type="non-terminal residue" evidence="2">
    <location>
        <position position="86"/>
    </location>
</feature>
<protein>
    <recommendedName>
        <fullName evidence="1">DEAD/DEAH-box helicase domain-containing protein</fullName>
    </recommendedName>
</protein>
<dbReference type="SUPFAM" id="SSF52540">
    <property type="entry name" value="P-loop containing nucleoside triphosphate hydrolases"/>
    <property type="match status" value="1"/>
</dbReference>
<dbReference type="GO" id="GO:0003676">
    <property type="term" value="F:nucleic acid binding"/>
    <property type="evidence" value="ECO:0007669"/>
    <property type="project" value="InterPro"/>
</dbReference>
<comment type="caution">
    <text evidence="2">The sequence shown here is derived from an EMBL/GenBank/DDBJ whole genome shotgun (WGS) entry which is preliminary data.</text>
</comment>
<dbReference type="AlphaFoldDB" id="A0A9W9B213"/>
<dbReference type="EMBL" id="JANVFS010000002">
    <property type="protein sequence ID" value="KAJ4495035.1"/>
    <property type="molecule type" value="Genomic_DNA"/>
</dbReference>